<dbReference type="Proteomes" id="UP001209570">
    <property type="component" value="Unassembled WGS sequence"/>
</dbReference>
<evidence type="ECO:0000259" key="2">
    <source>
        <dbReference type="PROSITE" id="PS51283"/>
    </source>
</evidence>
<sequence>MMRLWSSSKSARDDDDDVDSLELTDLDLESGGSLSLSPASSASPHHALAIGRSLAEERRREERALVLKYDTRELKRGEAWFIIESSWLDAWMAYILSEDDPDCPVVRPGPLTNYSLFDPKEYCLKKGLEATKHYRGVNPMVYSLYAELYGTAGAKPIARWTLDIYATPVMIDDVREMLRAPELKARVEVQELNDRYDVVERPDRSRSEGFLYRCCCRCEYLIPCLGFLLGKGPTYRSEMDDDDDGGARKKRKKRSKRKKKKKKRTYGDDDDDDDDDSSSGEDESETRGLLG</sequence>
<dbReference type="InterPro" id="IPR035927">
    <property type="entry name" value="DUSP-like_sf"/>
</dbReference>
<evidence type="ECO:0000256" key="1">
    <source>
        <dbReference type="SAM" id="MobiDB-lite"/>
    </source>
</evidence>
<dbReference type="SMART" id="SM00695">
    <property type="entry name" value="DUSP"/>
    <property type="match status" value="1"/>
</dbReference>
<keyword evidence="4" id="KW-1185">Reference proteome</keyword>
<name>A0AAD5LAE1_PYTIN</name>
<feature type="compositionally biased region" description="Acidic residues" evidence="1">
    <location>
        <begin position="268"/>
        <end position="284"/>
    </location>
</feature>
<feature type="domain" description="DUSP" evidence="2">
    <location>
        <begin position="53"/>
        <end position="162"/>
    </location>
</feature>
<dbReference type="EMBL" id="JAKCXM010000508">
    <property type="protein sequence ID" value="KAJ0393305.1"/>
    <property type="molecule type" value="Genomic_DNA"/>
</dbReference>
<dbReference type="SUPFAM" id="SSF143791">
    <property type="entry name" value="DUSP-like"/>
    <property type="match status" value="1"/>
</dbReference>
<dbReference type="Pfam" id="PF06337">
    <property type="entry name" value="DUSP"/>
    <property type="match status" value="1"/>
</dbReference>
<evidence type="ECO:0000313" key="4">
    <source>
        <dbReference type="Proteomes" id="UP001209570"/>
    </source>
</evidence>
<feature type="region of interest" description="Disordered" evidence="1">
    <location>
        <begin position="237"/>
        <end position="291"/>
    </location>
</feature>
<accession>A0AAD5LAE1</accession>
<reference evidence="3" key="1">
    <citation type="submission" date="2021-12" db="EMBL/GenBank/DDBJ databases">
        <title>Prjna785345.</title>
        <authorList>
            <person name="Rujirawat T."/>
            <person name="Krajaejun T."/>
        </authorList>
    </citation>
    <scope>NUCLEOTIDE SEQUENCE</scope>
    <source>
        <strain evidence="3">Pi057C3</strain>
    </source>
</reference>
<dbReference type="InterPro" id="IPR006615">
    <property type="entry name" value="Pept_C19_DUSP"/>
</dbReference>
<feature type="compositionally biased region" description="Basic residues" evidence="1">
    <location>
        <begin position="248"/>
        <end position="264"/>
    </location>
</feature>
<dbReference type="Gene3D" id="3.30.2230.10">
    <property type="entry name" value="DUSP-like"/>
    <property type="match status" value="1"/>
</dbReference>
<protein>
    <recommendedName>
        <fullName evidence="2">DUSP domain-containing protein</fullName>
    </recommendedName>
</protein>
<organism evidence="3 4">
    <name type="scientific">Pythium insidiosum</name>
    <name type="common">Pythiosis disease agent</name>
    <dbReference type="NCBI Taxonomy" id="114742"/>
    <lineage>
        <taxon>Eukaryota</taxon>
        <taxon>Sar</taxon>
        <taxon>Stramenopiles</taxon>
        <taxon>Oomycota</taxon>
        <taxon>Peronosporomycetes</taxon>
        <taxon>Pythiales</taxon>
        <taxon>Pythiaceae</taxon>
        <taxon>Pythium</taxon>
    </lineage>
</organism>
<comment type="caution">
    <text evidence="3">The sequence shown here is derived from an EMBL/GenBank/DDBJ whole genome shotgun (WGS) entry which is preliminary data.</text>
</comment>
<dbReference type="GO" id="GO:0004843">
    <property type="term" value="F:cysteine-type deubiquitinase activity"/>
    <property type="evidence" value="ECO:0007669"/>
    <property type="project" value="InterPro"/>
</dbReference>
<proteinExistence type="predicted"/>
<evidence type="ECO:0000313" key="3">
    <source>
        <dbReference type="EMBL" id="KAJ0393305.1"/>
    </source>
</evidence>
<dbReference type="PROSITE" id="PS51283">
    <property type="entry name" value="DUSP"/>
    <property type="match status" value="1"/>
</dbReference>
<dbReference type="AlphaFoldDB" id="A0AAD5LAE1"/>
<gene>
    <name evidence="3" type="ORF">P43SY_009659</name>
</gene>